<organism evidence="1 2">
    <name type="scientific">Echinops telfairi</name>
    <name type="common">Lesser hedgehog tenrec</name>
    <dbReference type="NCBI Taxonomy" id="9371"/>
    <lineage>
        <taxon>Eukaryota</taxon>
        <taxon>Metazoa</taxon>
        <taxon>Chordata</taxon>
        <taxon>Craniata</taxon>
        <taxon>Vertebrata</taxon>
        <taxon>Euteleostomi</taxon>
        <taxon>Mammalia</taxon>
        <taxon>Eutheria</taxon>
        <taxon>Afrotheria</taxon>
        <taxon>Tenrecidae</taxon>
        <taxon>Tenrecinae</taxon>
        <taxon>Echinops</taxon>
    </lineage>
</organism>
<evidence type="ECO:0000313" key="2">
    <source>
        <dbReference type="RefSeq" id="XP_045141568.1"/>
    </source>
</evidence>
<proteinExistence type="predicted"/>
<protein>
    <submittedName>
        <fullName evidence="2">Heat shock 70 kDa protein 14</fullName>
    </submittedName>
</protein>
<accession>A0AC55CRW9</accession>
<keyword evidence="1" id="KW-1185">Reference proteome</keyword>
<evidence type="ECO:0000313" key="1">
    <source>
        <dbReference type="Proteomes" id="UP000694863"/>
    </source>
</evidence>
<dbReference type="Proteomes" id="UP000694863">
    <property type="component" value="Unplaced"/>
</dbReference>
<gene>
    <name evidence="2" type="primary">HSPA14</name>
</gene>
<sequence>MTLGKLLTCFISDWSVIEKELATDCSDDPQAQKYIAESKCLVIEKKGKLRYKLDIGEETKFVNPEDVARLIFRKMKAFFFFVSFSFVYRARFELLCSPLFNKCIEAIRQLLAQSGFTTDDINKVVLCGGSSRMPKLQQLIKDLFPAVELLSSLPPDEVIPMGAAIEAGILIGKENLLMQDSLKIECSAKDILIKGVDESGINRFTILFPSGTPLPARRQHTLQAPGNISSVCLELYESEGKNSAKEENKFAQVVLQDLDKKENGLRDIIAVLTMKRDGSLHVACTDQETGKCEAITIEVAS</sequence>
<reference evidence="2" key="1">
    <citation type="submission" date="2025-08" db="UniProtKB">
        <authorList>
            <consortium name="RefSeq"/>
        </authorList>
    </citation>
    <scope>IDENTIFICATION</scope>
</reference>
<name>A0AC55CRW9_ECHTE</name>
<dbReference type="RefSeq" id="XP_045141568.1">
    <property type="nucleotide sequence ID" value="XM_045285633.1"/>
</dbReference>
<keyword evidence="2" id="KW-0346">Stress response</keyword>